<accession>A0ABD0WMW7</accession>
<proteinExistence type="inferred from homology"/>
<keyword evidence="2" id="KW-0472">Membrane</keyword>
<feature type="transmembrane region" description="Helical" evidence="2">
    <location>
        <begin position="207"/>
        <end position="229"/>
    </location>
</feature>
<comment type="caution">
    <text evidence="3">The sequence shown here is derived from an EMBL/GenBank/DDBJ whole genome shotgun (WGS) entry which is preliminary data.</text>
</comment>
<keyword evidence="4" id="KW-1185">Reference proteome</keyword>
<feature type="transmembrane region" description="Helical" evidence="2">
    <location>
        <begin position="178"/>
        <end position="200"/>
    </location>
</feature>
<dbReference type="InterPro" id="IPR002528">
    <property type="entry name" value="MATE_fam"/>
</dbReference>
<dbReference type="Pfam" id="PF01554">
    <property type="entry name" value="MatE"/>
    <property type="match status" value="1"/>
</dbReference>
<comment type="similarity">
    <text evidence="1">Belongs to the multi antimicrobial extrusion (MATE) (TC 2.A.66.1) family.</text>
</comment>
<evidence type="ECO:0000313" key="4">
    <source>
        <dbReference type="Proteomes" id="UP001557470"/>
    </source>
</evidence>
<sequence length="322" mass="35007">MAYLGRRVSALALCSPEGWSWECLDDWGSYIRLAIPSMIMLCAEWWTYEIGCFLAGLISEVELGAQSVIYQLAVICLLFPLGISLAGSVRVGNALGAGDTDQAKLSAKLTMFCAGAVSVCFSVLVGILKDHISYVFTYDEQIRVMVARIMAFYSPLLLLDALSAASSSVIRGLGKQKVGAICNILGYYGVCLPIGIPLMFAGKLGIMGFWIGVLSCVSLQCLFFIVYLLKMNWMKATEEAQIRAGVQSNYIDMDASSPYEEHIEQRPGQDNDGAEVAGVTSEGMKVPLDHRTLLMWKGLALCVMLVILALGVVINLRLTNLT</sequence>
<dbReference type="EMBL" id="JAGEUA010000006">
    <property type="protein sequence ID" value="KAL0973218.1"/>
    <property type="molecule type" value="Genomic_DNA"/>
</dbReference>
<feature type="transmembrane region" description="Helical" evidence="2">
    <location>
        <begin position="109"/>
        <end position="128"/>
    </location>
</feature>
<reference evidence="3 4" key="1">
    <citation type="submission" date="2024-06" db="EMBL/GenBank/DDBJ databases">
        <authorList>
            <person name="Pan Q."/>
            <person name="Wen M."/>
            <person name="Jouanno E."/>
            <person name="Zahm M."/>
            <person name="Klopp C."/>
            <person name="Cabau C."/>
            <person name="Louis A."/>
            <person name="Berthelot C."/>
            <person name="Parey E."/>
            <person name="Roest Crollius H."/>
            <person name="Montfort J."/>
            <person name="Robinson-Rechavi M."/>
            <person name="Bouchez O."/>
            <person name="Lampietro C."/>
            <person name="Lopez Roques C."/>
            <person name="Donnadieu C."/>
            <person name="Postlethwait J."/>
            <person name="Bobe J."/>
            <person name="Verreycken H."/>
            <person name="Guiguen Y."/>
        </authorList>
    </citation>
    <scope>NUCLEOTIDE SEQUENCE [LARGE SCALE GENOMIC DNA]</scope>
    <source>
        <strain evidence="3">Up_M1</strain>
        <tissue evidence="3">Testis</tissue>
    </source>
</reference>
<gene>
    <name evidence="3" type="ORF">UPYG_G00200480</name>
</gene>
<feature type="transmembrane region" description="Helical" evidence="2">
    <location>
        <begin position="149"/>
        <end position="166"/>
    </location>
</feature>
<evidence type="ECO:0000256" key="1">
    <source>
        <dbReference type="ARBA" id="ARBA00010199"/>
    </source>
</evidence>
<evidence type="ECO:0000313" key="3">
    <source>
        <dbReference type="EMBL" id="KAL0973218.1"/>
    </source>
</evidence>
<dbReference type="Proteomes" id="UP001557470">
    <property type="component" value="Unassembled WGS sequence"/>
</dbReference>
<evidence type="ECO:0000256" key="2">
    <source>
        <dbReference type="SAM" id="Phobius"/>
    </source>
</evidence>
<dbReference type="AlphaFoldDB" id="A0ABD0WMW7"/>
<feature type="transmembrane region" description="Helical" evidence="2">
    <location>
        <begin position="30"/>
        <end position="48"/>
    </location>
</feature>
<keyword evidence="2" id="KW-0812">Transmembrane</keyword>
<organism evidence="3 4">
    <name type="scientific">Umbra pygmaea</name>
    <name type="common">Eastern mudminnow</name>
    <dbReference type="NCBI Taxonomy" id="75934"/>
    <lineage>
        <taxon>Eukaryota</taxon>
        <taxon>Metazoa</taxon>
        <taxon>Chordata</taxon>
        <taxon>Craniata</taxon>
        <taxon>Vertebrata</taxon>
        <taxon>Euteleostomi</taxon>
        <taxon>Actinopterygii</taxon>
        <taxon>Neopterygii</taxon>
        <taxon>Teleostei</taxon>
        <taxon>Protacanthopterygii</taxon>
        <taxon>Esociformes</taxon>
        <taxon>Umbridae</taxon>
        <taxon>Umbra</taxon>
    </lineage>
</organism>
<protein>
    <recommendedName>
        <fullName evidence="5">Multidrug and toxin extrusion protein 1</fullName>
    </recommendedName>
</protein>
<evidence type="ECO:0008006" key="5">
    <source>
        <dbReference type="Google" id="ProtNLM"/>
    </source>
</evidence>
<feature type="transmembrane region" description="Helical" evidence="2">
    <location>
        <begin position="68"/>
        <end position="89"/>
    </location>
</feature>
<keyword evidence="2" id="KW-1133">Transmembrane helix</keyword>
<dbReference type="PANTHER" id="PTHR11206">
    <property type="entry name" value="MULTIDRUG RESISTANCE PROTEIN"/>
    <property type="match status" value="1"/>
</dbReference>
<feature type="transmembrane region" description="Helical" evidence="2">
    <location>
        <begin position="294"/>
        <end position="316"/>
    </location>
</feature>
<name>A0ABD0WMW7_UMBPY</name>